<evidence type="ECO:0000313" key="2">
    <source>
        <dbReference type="Proteomes" id="UP000010932"/>
    </source>
</evidence>
<comment type="caution">
    <text evidence="1">The sequence shown here is derived from an EMBL/GenBank/DDBJ whole genome shotgun (WGS) entry which is preliminary data.</text>
</comment>
<protein>
    <submittedName>
        <fullName evidence="1">Uncharacterized protein</fullName>
    </submittedName>
</protein>
<accession>L7EBF0</accession>
<dbReference type="Proteomes" id="UP000010932">
    <property type="component" value="Unassembled WGS sequence"/>
</dbReference>
<dbReference type="EMBL" id="ANKQ01000001">
    <property type="protein sequence ID" value="ELP55998.1"/>
    <property type="molecule type" value="Genomic_DNA"/>
</dbReference>
<reference evidence="1 2" key="1">
    <citation type="journal article" date="2013" name="Genome Announc.">
        <title>Whole-Genome Sequence of Microcystis aeruginosa TAIHU98, a Nontoxic Bloom-Forming Strain Isolated from Taihu Lake, China.</title>
        <authorList>
            <person name="Yang C."/>
            <person name="Zhang W."/>
            <person name="Ren M."/>
            <person name="Song L."/>
            <person name="Li T."/>
            <person name="Zhao J."/>
        </authorList>
    </citation>
    <scope>NUCLEOTIDE SEQUENCE [LARGE SCALE GENOMIC DNA]</scope>
    <source>
        <strain evidence="1 2">TAIHU98</strain>
    </source>
</reference>
<name>L7EBF0_MICAE</name>
<evidence type="ECO:0000313" key="1">
    <source>
        <dbReference type="EMBL" id="ELP55998.1"/>
    </source>
</evidence>
<gene>
    <name evidence="1" type="ORF">O53_597</name>
</gene>
<organism evidence="1 2">
    <name type="scientific">Microcystis aeruginosa TAIHU98</name>
    <dbReference type="NCBI Taxonomy" id="1134457"/>
    <lineage>
        <taxon>Bacteria</taxon>
        <taxon>Bacillati</taxon>
        <taxon>Cyanobacteriota</taxon>
        <taxon>Cyanophyceae</taxon>
        <taxon>Oscillatoriophycideae</taxon>
        <taxon>Chroococcales</taxon>
        <taxon>Microcystaceae</taxon>
        <taxon>Microcystis</taxon>
    </lineage>
</organism>
<proteinExistence type="predicted"/>
<dbReference type="AlphaFoldDB" id="L7EBF0"/>
<sequence length="46" mass="5341">MLLTASFCELDSKIEGGTILFPRFFLMLFLPSNNRGEMKPLYQKSR</sequence>